<evidence type="ECO:0000256" key="5">
    <source>
        <dbReference type="ARBA" id="ARBA00022692"/>
    </source>
</evidence>
<reference evidence="14" key="1">
    <citation type="submission" date="2011-12" db="EMBL/GenBank/DDBJ databases">
        <authorList>
            <consortium name="The Broad Institute Genome Sequencing Platform"/>
            <person name="Russ C."/>
            <person name="Tyler B."/>
            <person name="Panabieres F."/>
            <person name="Shan W."/>
            <person name="Tripathy S."/>
            <person name="Grunwald N."/>
            <person name="Machado M."/>
            <person name="Young S.K."/>
            <person name="Zeng Q."/>
            <person name="Gargeya S."/>
            <person name="Fitzgerald M."/>
            <person name="Haas B."/>
            <person name="Abouelleil A."/>
            <person name="Alvarado L."/>
            <person name="Arachchi H.M."/>
            <person name="Berlin A."/>
            <person name="Chapman S.B."/>
            <person name="Gearin G."/>
            <person name="Goldberg J."/>
            <person name="Griggs A."/>
            <person name="Gujja S."/>
            <person name="Hansen M."/>
            <person name="Heiman D."/>
            <person name="Howarth C."/>
            <person name="Larimer J."/>
            <person name="Lui A."/>
            <person name="MacDonald P.J.P."/>
            <person name="McCowen C."/>
            <person name="Montmayeur A."/>
            <person name="Murphy C."/>
            <person name="Neiman D."/>
            <person name="Pearson M."/>
            <person name="Priest M."/>
            <person name="Roberts A."/>
            <person name="Saif S."/>
            <person name="Shea T."/>
            <person name="Sisk P."/>
            <person name="Stolte C."/>
            <person name="Sykes S."/>
            <person name="Wortman J."/>
            <person name="Nusbaum C."/>
            <person name="Birren B."/>
        </authorList>
    </citation>
    <scope>NUCLEOTIDE SEQUENCE [LARGE SCALE GENOMIC DNA]</scope>
    <source>
        <strain evidence="14">INRA-310</strain>
    </source>
</reference>
<dbReference type="Pfam" id="PF11051">
    <property type="entry name" value="Mannosyl_trans3"/>
    <property type="match status" value="1"/>
</dbReference>
<evidence type="ECO:0000313" key="13">
    <source>
        <dbReference type="EMBL" id="ETN20231.1"/>
    </source>
</evidence>
<dbReference type="GO" id="GO:0000139">
    <property type="term" value="C:Golgi membrane"/>
    <property type="evidence" value="ECO:0007669"/>
    <property type="project" value="UniProtKB-SubCell"/>
</dbReference>
<keyword evidence="7 12" id="KW-1133">Transmembrane helix</keyword>
<dbReference type="OMA" id="IFNIQPT"/>
<protein>
    <recommendedName>
        <fullName evidence="15">Nucleotide-diphospho-sugar transferase domain-containing protein</fullName>
    </recommendedName>
</protein>
<organism evidence="13 14">
    <name type="scientific">Phytophthora nicotianae (strain INRA-310)</name>
    <name type="common">Phytophthora parasitica</name>
    <dbReference type="NCBI Taxonomy" id="761204"/>
    <lineage>
        <taxon>Eukaryota</taxon>
        <taxon>Sar</taxon>
        <taxon>Stramenopiles</taxon>
        <taxon>Oomycota</taxon>
        <taxon>Peronosporomycetes</taxon>
        <taxon>Peronosporales</taxon>
        <taxon>Peronosporaceae</taxon>
        <taxon>Phytophthora</taxon>
    </lineage>
</organism>
<dbReference type="OrthoDB" id="430354at2759"/>
<evidence type="ECO:0000256" key="12">
    <source>
        <dbReference type="SAM" id="Phobius"/>
    </source>
</evidence>
<dbReference type="STRING" id="761204.W2R4P9"/>
<evidence type="ECO:0000256" key="8">
    <source>
        <dbReference type="ARBA" id="ARBA00023034"/>
    </source>
</evidence>
<dbReference type="GO" id="GO:0046354">
    <property type="term" value="P:mannan biosynthetic process"/>
    <property type="evidence" value="ECO:0007669"/>
    <property type="project" value="TreeGrafter"/>
</dbReference>
<accession>W2R4P9</accession>
<gene>
    <name evidence="13" type="ORF">PPTG_03277</name>
</gene>
<keyword evidence="6" id="KW-0735">Signal-anchor</keyword>
<evidence type="ECO:0000256" key="6">
    <source>
        <dbReference type="ARBA" id="ARBA00022968"/>
    </source>
</evidence>
<dbReference type="GO" id="GO:0000026">
    <property type="term" value="F:alpha-1,2-mannosyltransferase activity"/>
    <property type="evidence" value="ECO:0007669"/>
    <property type="project" value="TreeGrafter"/>
</dbReference>
<feature type="region of interest" description="Disordered" evidence="11">
    <location>
        <begin position="643"/>
        <end position="663"/>
    </location>
</feature>
<comment type="subcellular location">
    <subcellularLocation>
        <location evidence="10">Endomembrane system</location>
        <topology evidence="10">Single-pass membrane protein</topology>
    </subcellularLocation>
    <subcellularLocation>
        <location evidence="1">Golgi apparatus membrane</location>
    </subcellularLocation>
    <subcellularLocation>
        <location evidence="2">Membrane</location>
        <topology evidence="2">Single-pass type II membrane protein</topology>
    </subcellularLocation>
</comment>
<dbReference type="AlphaFoldDB" id="W2R4P9"/>
<evidence type="ECO:0000256" key="9">
    <source>
        <dbReference type="ARBA" id="ARBA00023136"/>
    </source>
</evidence>
<dbReference type="InterPro" id="IPR022751">
    <property type="entry name" value="Alpha_mannosyltransferase"/>
</dbReference>
<keyword evidence="8" id="KW-0333">Golgi apparatus</keyword>
<feature type="transmembrane region" description="Helical" evidence="12">
    <location>
        <begin position="92"/>
        <end position="113"/>
    </location>
</feature>
<sequence length="663" mass="75729">MFISVSPLVKFALNFTHSDARECRNSAEVEFPLHLPLAVCSCRPESLVSKAQIQKEKQFAMQKAESLSMPVQDSKQPKGLCSGSRMQHNKMFAFFFLLVMSCALGLICVASLIQQRDLQLQRLAVRSLHGTNNHDARGQLELMQQPAEDDNAVDNLRNFECVGWKAQRDCSPNGGDDPANDRACNATVHNGESGYCEIRHKTTGEVHQVMKMHCNSLRPDVAFKCDEFATFLGYGRKASEYVHDKTFSMETCRKQLVEDQLIAAAAANEKPKVADGDMVDKIRRGVELSRTTAPVRDIPQLRKESSIVTTPPSSYKRGIVLVVYEKMLQSVYASVRSLRSMGCTLPVELWYKRSETNPSHPLLSELTGRYGAYMREIRDPRASRFYTKTYAVFYSAFNQILLLDADNFAVRDPTYLFDTPEFQKDGAIFWPDFWRSKKTIFNIQPTSFVWEVFDLQPVDMFEQESGQVLIDRSMHQKALNVLMYYAFNPSIFERLRLVWGDKDLFRFAWLKTASSFYMIETPPGSAGLKLPDQNIFCGVTMVQHDPEREIVFLHRNQEKLSSENREKVWAHIQDFRMGEVDLEEYDVRGANGGRYFPQFKRCYGKDIYYENAFTVKTIDELPFAGLEQRLLNFVQEAARIDGTADERANGNEGNVDVADPTHQ</sequence>
<dbReference type="VEuPathDB" id="FungiDB:PPTG_03277"/>
<dbReference type="SUPFAM" id="SSF53448">
    <property type="entry name" value="Nucleotide-diphospho-sugar transferases"/>
    <property type="match status" value="1"/>
</dbReference>
<evidence type="ECO:0000313" key="14">
    <source>
        <dbReference type="Proteomes" id="UP000018817"/>
    </source>
</evidence>
<dbReference type="PANTHER" id="PTHR31646:SF1">
    <property type="entry name" value="ALPHA-1,2-MANNOSYLTRANSFERASE MNN2"/>
    <property type="match status" value="1"/>
</dbReference>
<evidence type="ECO:0000256" key="1">
    <source>
        <dbReference type="ARBA" id="ARBA00004394"/>
    </source>
</evidence>
<keyword evidence="9 12" id="KW-0472">Membrane</keyword>
<evidence type="ECO:0000256" key="11">
    <source>
        <dbReference type="SAM" id="MobiDB-lite"/>
    </source>
</evidence>
<evidence type="ECO:0000256" key="4">
    <source>
        <dbReference type="ARBA" id="ARBA00022679"/>
    </source>
</evidence>
<proteinExistence type="inferred from homology"/>
<name>W2R4P9_PHYN3</name>
<keyword evidence="5 12" id="KW-0812">Transmembrane</keyword>
<evidence type="ECO:0000256" key="10">
    <source>
        <dbReference type="ARBA" id="ARBA00037847"/>
    </source>
</evidence>
<reference evidence="13 14" key="2">
    <citation type="submission" date="2013-11" db="EMBL/GenBank/DDBJ databases">
        <title>The Genome Sequence of Phytophthora parasitica INRA-310.</title>
        <authorList>
            <consortium name="The Broad Institute Genomics Platform"/>
            <person name="Russ C."/>
            <person name="Tyler B."/>
            <person name="Panabieres F."/>
            <person name="Shan W."/>
            <person name="Tripathy S."/>
            <person name="Grunwald N."/>
            <person name="Machado M."/>
            <person name="Johnson C.S."/>
            <person name="Arredondo F."/>
            <person name="Hong C."/>
            <person name="Coffey M."/>
            <person name="Young S.K."/>
            <person name="Zeng Q."/>
            <person name="Gargeya S."/>
            <person name="Fitzgerald M."/>
            <person name="Abouelleil A."/>
            <person name="Alvarado L."/>
            <person name="Chapman S.B."/>
            <person name="Gainer-Dewar J."/>
            <person name="Goldberg J."/>
            <person name="Griggs A."/>
            <person name="Gujja S."/>
            <person name="Hansen M."/>
            <person name="Howarth C."/>
            <person name="Imamovic A."/>
            <person name="Ireland A."/>
            <person name="Larimer J."/>
            <person name="McCowan C."/>
            <person name="Murphy C."/>
            <person name="Pearson M."/>
            <person name="Poon T.W."/>
            <person name="Priest M."/>
            <person name="Roberts A."/>
            <person name="Saif S."/>
            <person name="Shea T."/>
            <person name="Sykes S."/>
            <person name="Wortman J."/>
            <person name="Nusbaum C."/>
            <person name="Birren B."/>
        </authorList>
    </citation>
    <scope>NUCLEOTIDE SEQUENCE [LARGE SCALE GENOMIC DNA]</scope>
    <source>
        <strain evidence="13 14">INRA-310</strain>
    </source>
</reference>
<dbReference type="InterPro" id="IPR029044">
    <property type="entry name" value="Nucleotide-diphossugar_trans"/>
</dbReference>
<comment type="similarity">
    <text evidence="3">Belongs to the MNN1/MNT family.</text>
</comment>
<evidence type="ECO:0008006" key="15">
    <source>
        <dbReference type="Google" id="ProtNLM"/>
    </source>
</evidence>
<dbReference type="RefSeq" id="XP_008894202.1">
    <property type="nucleotide sequence ID" value="XM_008895954.1"/>
</dbReference>
<evidence type="ECO:0000256" key="2">
    <source>
        <dbReference type="ARBA" id="ARBA00004606"/>
    </source>
</evidence>
<evidence type="ECO:0000256" key="3">
    <source>
        <dbReference type="ARBA" id="ARBA00009105"/>
    </source>
</evidence>
<keyword evidence="4" id="KW-0808">Transferase</keyword>
<dbReference type="GeneID" id="20173459"/>
<dbReference type="PANTHER" id="PTHR31646">
    <property type="entry name" value="ALPHA-1,2-MANNOSYLTRANSFERASE MNN2"/>
    <property type="match status" value="1"/>
</dbReference>
<evidence type="ECO:0000256" key="7">
    <source>
        <dbReference type="ARBA" id="ARBA00022989"/>
    </source>
</evidence>
<dbReference type="EMBL" id="KI669564">
    <property type="protein sequence ID" value="ETN20231.1"/>
    <property type="molecule type" value="Genomic_DNA"/>
</dbReference>
<dbReference type="Proteomes" id="UP000018817">
    <property type="component" value="Unassembled WGS sequence"/>
</dbReference>